<dbReference type="AlphaFoldDB" id="A0A8X6UJ34"/>
<keyword evidence="2" id="KW-0238">DNA-binding</keyword>
<comment type="subcellular location">
    <subcellularLocation>
        <location evidence="1">Nucleus</location>
    </subcellularLocation>
</comment>
<dbReference type="InterPro" id="IPR004875">
    <property type="entry name" value="DDE_SF_endonuclease_dom"/>
</dbReference>
<evidence type="ECO:0000256" key="1">
    <source>
        <dbReference type="ARBA" id="ARBA00004123"/>
    </source>
</evidence>
<dbReference type="GO" id="GO:0005634">
    <property type="term" value="C:nucleus"/>
    <property type="evidence" value="ECO:0007669"/>
    <property type="project" value="UniProtKB-SubCell"/>
</dbReference>
<evidence type="ECO:0000313" key="5">
    <source>
        <dbReference type="Proteomes" id="UP000887013"/>
    </source>
</evidence>
<dbReference type="Gene3D" id="1.10.10.60">
    <property type="entry name" value="Homeodomain-like"/>
    <property type="match status" value="1"/>
</dbReference>
<dbReference type="Pfam" id="PF03184">
    <property type="entry name" value="DDE_1"/>
    <property type="match status" value="1"/>
</dbReference>
<dbReference type="PANTHER" id="PTHR19303:SF27">
    <property type="entry name" value="HTH CENPB-TYPE DOMAIN-CONTAINING PROTEIN"/>
    <property type="match status" value="1"/>
</dbReference>
<feature type="domain" description="HTH CENPB-type" evidence="3">
    <location>
        <begin position="1"/>
        <end position="73"/>
    </location>
</feature>
<dbReference type="InterPro" id="IPR009057">
    <property type="entry name" value="Homeodomain-like_sf"/>
</dbReference>
<evidence type="ECO:0000313" key="4">
    <source>
        <dbReference type="EMBL" id="GFU20001.1"/>
    </source>
</evidence>
<protein>
    <submittedName>
        <fullName evidence="4">Tigger transposable element-derived protein 1</fullName>
    </submittedName>
</protein>
<gene>
    <name evidence="4" type="primary">TIGD1</name>
    <name evidence="4" type="ORF">NPIL_559261</name>
</gene>
<organism evidence="4 5">
    <name type="scientific">Nephila pilipes</name>
    <name type="common">Giant wood spider</name>
    <name type="synonym">Nephila maculata</name>
    <dbReference type="NCBI Taxonomy" id="299642"/>
    <lineage>
        <taxon>Eukaryota</taxon>
        <taxon>Metazoa</taxon>
        <taxon>Ecdysozoa</taxon>
        <taxon>Arthropoda</taxon>
        <taxon>Chelicerata</taxon>
        <taxon>Arachnida</taxon>
        <taxon>Araneae</taxon>
        <taxon>Araneomorphae</taxon>
        <taxon>Entelegynae</taxon>
        <taxon>Araneoidea</taxon>
        <taxon>Nephilidae</taxon>
        <taxon>Nephila</taxon>
    </lineage>
</organism>
<proteinExistence type="predicted"/>
<dbReference type="OrthoDB" id="6483977at2759"/>
<dbReference type="EMBL" id="BMAW01031183">
    <property type="protein sequence ID" value="GFU20001.1"/>
    <property type="molecule type" value="Genomic_DNA"/>
</dbReference>
<dbReference type="GO" id="GO:0003677">
    <property type="term" value="F:DNA binding"/>
    <property type="evidence" value="ECO:0007669"/>
    <property type="project" value="UniProtKB-KW"/>
</dbReference>
<comment type="caution">
    <text evidence="4">The sequence shown here is derived from an EMBL/GenBank/DDBJ whole genome shotgun (WGS) entry which is preliminary data.</text>
</comment>
<dbReference type="PROSITE" id="PS51253">
    <property type="entry name" value="HTH_CENPB"/>
    <property type="match status" value="1"/>
</dbReference>
<dbReference type="InterPro" id="IPR006600">
    <property type="entry name" value="HTH_CenpB_DNA-bd_dom"/>
</dbReference>
<name>A0A8X6UJ34_NEPPI</name>
<dbReference type="Proteomes" id="UP000887013">
    <property type="component" value="Unassembled WGS sequence"/>
</dbReference>
<dbReference type="SUPFAM" id="SSF46689">
    <property type="entry name" value="Homeodomain-like"/>
    <property type="match status" value="1"/>
</dbReference>
<dbReference type="Pfam" id="PF03221">
    <property type="entry name" value="HTH_Tnp_Tc5"/>
    <property type="match status" value="1"/>
</dbReference>
<dbReference type="InterPro" id="IPR050863">
    <property type="entry name" value="CenT-Element_Derived"/>
</dbReference>
<accession>A0A8X6UJ34</accession>
<evidence type="ECO:0000259" key="3">
    <source>
        <dbReference type="PROSITE" id="PS51253"/>
    </source>
</evidence>
<dbReference type="PANTHER" id="PTHR19303">
    <property type="entry name" value="TRANSPOSON"/>
    <property type="match status" value="1"/>
</dbReference>
<reference evidence="4" key="1">
    <citation type="submission" date="2020-08" db="EMBL/GenBank/DDBJ databases">
        <title>Multicomponent nature underlies the extraordinary mechanical properties of spider dragline silk.</title>
        <authorList>
            <person name="Kono N."/>
            <person name="Nakamura H."/>
            <person name="Mori M."/>
            <person name="Yoshida Y."/>
            <person name="Ohtoshi R."/>
            <person name="Malay A.D."/>
            <person name="Moran D.A.P."/>
            <person name="Tomita M."/>
            <person name="Numata K."/>
            <person name="Arakawa K."/>
        </authorList>
    </citation>
    <scope>NUCLEOTIDE SEQUENCE</scope>
</reference>
<sequence>MEQLLLLWIKEKQLAGDSVSEAIICEKAGAIFQDLKCDVTETEGESSQGGEGFKASRGWFDNLRNEVAFIQLFVMEKHLVEILRRLKISLRRTFITAEEKSLSGHKAMKDRLTLALCANAIGDFKIKPLLVYHSENPRAFKAYKVLKEKLQVLWRANSKAWVTRQFFIEWMNIVFGPSVKKYLIDNGLPLKCVLLLDNAPAHPPGLEDDLLDDFKFIKTVYLLPNTKSTIHPMDQQVISNFKKLFTKHLFKRCFEVTENTNLTLREFWKNHYNIVICLKFIDIAWQGVTKRTLNSAWRKLWPDVVLKREGFEGLEPIEDEIVSIGRSMGLEVDEVDVADLIEEYAEELTTEKLKELPKISHSSVMMELSSEEEVEPEEKLTSREISDIIGKWQEVSDFVEKRHPEKLSTGRASALFDDRCLTFFSNILKRRQKQTSLDRYLLKVSRSESQESEAKKARR</sequence>
<evidence type="ECO:0000256" key="2">
    <source>
        <dbReference type="ARBA" id="ARBA00023125"/>
    </source>
</evidence>
<keyword evidence="5" id="KW-1185">Reference proteome</keyword>